<sequence length="189" mass="22054">MSGKITNRPVPKATSRAPLTLSVIEDLRGKGYSEAEIARMHGVTRQAVNWQLKTYGGRLTTRQQVKELWPFETTDLHGKSKAFQRLRDHGEYMRTLSFKGFSPEKKRRLLRFWKMLRDENLVVEFDPNIEPYPGMAGGAFRYVPREERDDDLLIRVNEHTKVEDDGRLDMRAELLWKMPPNLEELLAEP</sequence>
<accession>A0AAU8GR83</accession>
<dbReference type="EMBL" id="PP758916">
    <property type="protein sequence ID" value="XCH44291.1"/>
    <property type="molecule type" value="Genomic_DNA"/>
</dbReference>
<organism evidence="1">
    <name type="scientific">Mycobacterium phage BabyBack</name>
    <dbReference type="NCBI Taxonomy" id="3158877"/>
    <lineage>
        <taxon>Viruses</taxon>
        <taxon>Duplodnaviria</taxon>
        <taxon>Heunggongvirae</taxon>
        <taxon>Uroviricota</taxon>
        <taxon>Caudoviricetes</taxon>
    </lineage>
</organism>
<name>A0AAU8GR83_9CAUD</name>
<protein>
    <submittedName>
        <fullName evidence="1">Immunity repressor</fullName>
    </submittedName>
</protein>
<reference evidence="1" key="1">
    <citation type="submission" date="2024-05" db="EMBL/GenBank/DDBJ databases">
        <authorList>
            <person name="Angeles D.G."/>
            <person name="Arvik A.J."/>
            <person name="Ashton K.E."/>
            <person name="Baker A.G."/>
            <person name="Benitez E."/>
            <person name="Boateng E.S."/>
            <person name="Bopp L.A."/>
            <person name="Canales M.Y."/>
            <person name="Cho C.S."/>
            <person name="Denby A.C."/>
            <person name="Ferrell L.E."/>
            <person name="Gates K.A."/>
            <person name="Goitom S."/>
            <person name="Griffith A.H."/>
            <person name="Hassan A.M."/>
            <person name="James S.C."/>
            <person name="Javed S.A."/>
            <person name="Jordan A.B."/>
            <person name="Kershner D.C."/>
            <person name="Kudva A.P."/>
            <person name="Liu S."/>
            <person name="Loosemore S.B."/>
            <person name="Lyle H.E."/>
            <person name="Mahmud R."/>
            <person name="Martey A."/>
            <person name="Martin B.S."/>
            <person name="Martin C.E."/>
            <person name="Martin G.J."/>
            <person name="McClellan E."/>
            <person name="Paladino M.R."/>
            <person name="Papa A.R."/>
            <person name="Perez K."/>
            <person name="Rhodes B.E."/>
            <person name="Riddervold E.J."/>
            <person name="Roudabush H."/>
            <person name="Ruiz I.A."/>
            <person name="Russell E.L."/>
            <person name="Sams C.E."/>
            <person name="Shin S."/>
            <person name="Smith G.L."/>
            <person name="Snowman J.L."/>
            <person name="Timberlake T."/>
            <person name="Tucker Z.R."/>
            <person name="Vashistha N."/>
            <person name="Voshell S.M."/>
            <person name="Vuppala S."/>
            <person name="Wallace A.L."/>
            <person name="Ko C."/>
            <person name="Russell D.A."/>
            <person name="Jacobs-Sera D."/>
            <person name="Hatfull G.F."/>
        </authorList>
    </citation>
    <scope>NUCLEOTIDE SEQUENCE</scope>
</reference>
<evidence type="ECO:0000313" key="1">
    <source>
        <dbReference type="EMBL" id="XCH44291.1"/>
    </source>
</evidence>
<proteinExistence type="predicted"/>
<gene>
    <name evidence="1" type="primary">72</name>
    <name evidence="1" type="ORF">SEA_BABYBACK_72</name>
</gene>